<keyword evidence="2" id="KW-1185">Reference proteome</keyword>
<dbReference type="EMBL" id="JAYMRU010000007">
    <property type="protein sequence ID" value="MEM5400849.1"/>
    <property type="molecule type" value="Genomic_DNA"/>
</dbReference>
<comment type="caution">
    <text evidence="1">The sequence shown here is derived from an EMBL/GenBank/DDBJ whole genome shotgun (WGS) entry which is preliminary data.</text>
</comment>
<sequence>MSKEIRAHELIDKYAAKGAKIKIHRLSAGDAAALGDNELLLAMLGWMWENWVETMTEQMQEDFLKRHGK</sequence>
<reference evidence="1" key="1">
    <citation type="submission" date="2024-01" db="EMBL/GenBank/DDBJ databases">
        <title>The diversity of rhizobia nodulating Mimosa spp. in eleven states of Brazil covering several biomes is determined by host plant, location, and edaphic factors.</title>
        <authorList>
            <person name="Rouws L."/>
            <person name="Barauna A."/>
            <person name="Beukes C."/>
            <person name="De Faria S.M."/>
            <person name="Gross E."/>
            <person name="Dos Reis Junior F.B."/>
            <person name="Simon M."/>
            <person name="Maluk M."/>
            <person name="Odee D.W."/>
            <person name="Kenicer G."/>
            <person name="Young J.P.W."/>
            <person name="Reis V.M."/>
            <person name="Zilli J."/>
            <person name="James E.K."/>
        </authorList>
    </citation>
    <scope>NUCLEOTIDE SEQUENCE</scope>
    <source>
        <strain evidence="1">JPY452</strain>
    </source>
</reference>
<evidence type="ECO:0000313" key="2">
    <source>
        <dbReference type="Proteomes" id="UP001392318"/>
    </source>
</evidence>
<organism evidence="1 2">
    <name type="scientific">Paraburkholderia unamae</name>
    <dbReference type="NCBI Taxonomy" id="219649"/>
    <lineage>
        <taxon>Bacteria</taxon>
        <taxon>Pseudomonadati</taxon>
        <taxon>Pseudomonadota</taxon>
        <taxon>Betaproteobacteria</taxon>
        <taxon>Burkholderiales</taxon>
        <taxon>Burkholderiaceae</taxon>
        <taxon>Paraburkholderia</taxon>
    </lineage>
</organism>
<name>A0ACC6RGY0_9BURK</name>
<dbReference type="Proteomes" id="UP001392318">
    <property type="component" value="Unassembled WGS sequence"/>
</dbReference>
<proteinExistence type="predicted"/>
<accession>A0ACC6RGY0</accession>
<gene>
    <name evidence="1" type="ORF">VSR83_12225</name>
</gene>
<evidence type="ECO:0000313" key="1">
    <source>
        <dbReference type="EMBL" id="MEM5400849.1"/>
    </source>
</evidence>
<protein>
    <submittedName>
        <fullName evidence="1">Uncharacterized protein</fullName>
    </submittedName>
</protein>